<keyword evidence="5" id="KW-1133">Transmembrane helix</keyword>
<dbReference type="SUPFAM" id="SSF54236">
    <property type="entry name" value="Ubiquitin-like"/>
    <property type="match status" value="1"/>
</dbReference>
<dbReference type="InterPro" id="IPR000626">
    <property type="entry name" value="Ubiquitin-like_dom"/>
</dbReference>
<feature type="compositionally biased region" description="Low complexity" evidence="4">
    <location>
        <begin position="448"/>
        <end position="466"/>
    </location>
</feature>
<dbReference type="InterPro" id="IPR025390">
    <property type="entry name" value="Dsc3_C"/>
</dbReference>
<protein>
    <recommendedName>
        <fullName evidence="3">Iron-sulfur assembly protein 1</fullName>
    </recommendedName>
</protein>
<feature type="region of interest" description="Disordered" evidence="4">
    <location>
        <begin position="351"/>
        <end position="391"/>
    </location>
</feature>
<feature type="compositionally biased region" description="Basic residues" evidence="4">
    <location>
        <begin position="143"/>
        <end position="152"/>
    </location>
</feature>
<comment type="caution">
    <text evidence="7">The sequence shown here is derived from an EMBL/GenBank/DDBJ whole genome shotgun (WGS) entry which is preliminary data.</text>
</comment>
<dbReference type="InterPro" id="IPR016092">
    <property type="entry name" value="ATAP"/>
</dbReference>
<accession>A0A1D2JQS9</accession>
<comment type="function">
    <text evidence="2">Involved in the assembly of mitochondrial and cytoplasmic iron-sulfur proteins. Probably involved in the binding of an intermediate of Fe/S cluster assembly.</text>
</comment>
<dbReference type="PANTHER" id="PTHR28049">
    <property type="entry name" value="TRANSMEMBRANE PROTEIN YOR223W"/>
    <property type="match status" value="1"/>
</dbReference>
<dbReference type="AlphaFoldDB" id="A0A1D2JQS9"/>
<dbReference type="PROSITE" id="PS50053">
    <property type="entry name" value="UBIQUITIN_2"/>
    <property type="match status" value="1"/>
</dbReference>
<dbReference type="InterPro" id="IPR045226">
    <property type="entry name" value="Dsc3"/>
</dbReference>
<dbReference type="NCBIfam" id="TIGR00049">
    <property type="entry name" value="iron-sulfur cluster assembly accessory protein"/>
    <property type="match status" value="1"/>
</dbReference>
<evidence type="ECO:0000256" key="2">
    <source>
        <dbReference type="ARBA" id="ARBA00054873"/>
    </source>
</evidence>
<feature type="region of interest" description="Disordered" evidence="4">
    <location>
        <begin position="448"/>
        <end position="489"/>
    </location>
</feature>
<feature type="region of interest" description="Disordered" evidence="4">
    <location>
        <begin position="90"/>
        <end position="152"/>
    </location>
</feature>
<dbReference type="VEuPathDB" id="FungiDB:PADG_01643"/>
<dbReference type="VEuPathDB" id="FungiDB:PABG_03108"/>
<dbReference type="VEuPathDB" id="FungiDB:PADG_01642"/>
<dbReference type="Pfam" id="PF10302">
    <property type="entry name" value="Dsc3_N"/>
    <property type="match status" value="1"/>
</dbReference>
<dbReference type="InterPro" id="IPR019413">
    <property type="entry name" value="Dsc3_ub-like_dom"/>
</dbReference>
<keyword evidence="5" id="KW-0812">Transmembrane</keyword>
<dbReference type="VEuPathDB" id="FungiDB:PABG_03109"/>
<dbReference type="Pfam" id="PF13373">
    <property type="entry name" value="Dsc3_C"/>
    <property type="match status" value="1"/>
</dbReference>
<comment type="similarity">
    <text evidence="1">Belongs to the HesB/IscA family.</text>
</comment>
<dbReference type="Proteomes" id="UP000242814">
    <property type="component" value="Unassembled WGS sequence"/>
</dbReference>
<dbReference type="Pfam" id="PF01521">
    <property type="entry name" value="Fe-S_biosyn"/>
    <property type="match status" value="1"/>
</dbReference>
<dbReference type="InterPro" id="IPR029071">
    <property type="entry name" value="Ubiquitin-like_domsf"/>
</dbReference>
<evidence type="ECO:0000256" key="5">
    <source>
        <dbReference type="SAM" id="Phobius"/>
    </source>
</evidence>
<dbReference type="PROSITE" id="PS01152">
    <property type="entry name" value="HESB"/>
    <property type="match status" value="1"/>
</dbReference>
<dbReference type="GO" id="GO:0044695">
    <property type="term" value="C:Dsc E3 ubiquitin ligase complex"/>
    <property type="evidence" value="ECO:0007669"/>
    <property type="project" value="InterPro"/>
</dbReference>
<gene>
    <name evidence="7" type="ORF">ACO22_00024</name>
</gene>
<evidence type="ECO:0000259" key="6">
    <source>
        <dbReference type="PROSITE" id="PS50053"/>
    </source>
</evidence>
<evidence type="ECO:0000256" key="3">
    <source>
        <dbReference type="ARBA" id="ARBA00071673"/>
    </source>
</evidence>
<evidence type="ECO:0000256" key="1">
    <source>
        <dbReference type="ARBA" id="ARBA00006718"/>
    </source>
</evidence>
<dbReference type="InterPro" id="IPR035903">
    <property type="entry name" value="HesB-like_dom_sf"/>
</dbReference>
<dbReference type="GO" id="GO:0005783">
    <property type="term" value="C:endoplasmic reticulum"/>
    <property type="evidence" value="ECO:0007669"/>
    <property type="project" value="TreeGrafter"/>
</dbReference>
<reference evidence="7 8" key="1">
    <citation type="submission" date="2016-06" db="EMBL/GenBank/DDBJ databases">
        <authorList>
            <person name="Kjaerup R.B."/>
            <person name="Dalgaard T.S."/>
            <person name="Juul-Madsen H.R."/>
        </authorList>
    </citation>
    <scope>NUCLEOTIDE SEQUENCE [LARGE SCALE GENOMIC DNA]</scope>
    <source>
        <strain evidence="7 8">Pb300</strain>
    </source>
</reference>
<proteinExistence type="inferred from homology"/>
<dbReference type="Gene3D" id="3.10.20.90">
    <property type="entry name" value="Phosphatidylinositol 3-kinase Catalytic Subunit, Chain A, domain 1"/>
    <property type="match status" value="1"/>
</dbReference>
<dbReference type="FunFam" id="2.60.300.12:FF:000001">
    <property type="entry name" value="Iron-binding protein IscA"/>
    <property type="match status" value="1"/>
</dbReference>
<evidence type="ECO:0000313" key="8">
    <source>
        <dbReference type="Proteomes" id="UP000242814"/>
    </source>
</evidence>
<feature type="region of interest" description="Disordered" evidence="4">
    <location>
        <begin position="542"/>
        <end position="563"/>
    </location>
</feature>
<evidence type="ECO:0000313" key="7">
    <source>
        <dbReference type="EMBL" id="ODH45454.1"/>
    </source>
</evidence>
<dbReference type="GO" id="GO:0051536">
    <property type="term" value="F:iron-sulfur cluster binding"/>
    <property type="evidence" value="ECO:0007669"/>
    <property type="project" value="InterPro"/>
</dbReference>
<dbReference type="PANTHER" id="PTHR28049:SF1">
    <property type="entry name" value="DSC E3 UBIQUITIN LIGASE COMPLEX SUBUNIT 3"/>
    <property type="match status" value="1"/>
</dbReference>
<organism evidence="7 8">
    <name type="scientific">Paracoccidioides brasiliensis</name>
    <dbReference type="NCBI Taxonomy" id="121759"/>
    <lineage>
        <taxon>Eukaryota</taxon>
        <taxon>Fungi</taxon>
        <taxon>Dikarya</taxon>
        <taxon>Ascomycota</taxon>
        <taxon>Pezizomycotina</taxon>
        <taxon>Eurotiomycetes</taxon>
        <taxon>Eurotiomycetidae</taxon>
        <taxon>Onygenales</taxon>
        <taxon>Ajellomycetaceae</taxon>
        <taxon>Paracoccidioides</taxon>
    </lineage>
</organism>
<dbReference type="CDD" id="cd17039">
    <property type="entry name" value="Ubl_ubiquitin_like"/>
    <property type="match status" value="1"/>
</dbReference>
<dbReference type="InterPro" id="IPR000361">
    <property type="entry name" value="ATAP_core_dom"/>
</dbReference>
<sequence>MSLCSAVHPTVTSSCLFKPLTAQLPRRICLLRLRAFSSYGSSCDSSKRKLQIETAYQPYTLPESFPPPRNTGVTGSSIADGYLVLHGKWQSRPAGQPQPSITNRFDKESSIGVPKSEPQKSTPVASAPPSPPSETDQSQTPKKAARRSRLKARKAALTITPEAVSHLRKLIDQPDPKLIRVGVKNRGCSGLSYNLEYVDKPAPFDEVVEQDGVKILVDSKALFSIIGSEMDWQEDKLASRFVFKNPNIKDQCGCGESFMVDLSKTHKPLLPTMEDHTSLPPTDLCLLTIRFSASIPDVLLEIPEPARLTAAGLKQLIRQRLPQHLSTHRLRLIYAGKALEDSSSLASALNIASQPTRDKSPAPPRDADYLNDKDKCNGKGKAPVREPPTPPFRTYIHCSVGDIILSAAELEAEARLTQVIRESHGHGGGEGEKKSGLAEVDVSLLGPPNSLSPLSSSTSAAPTLPGALSAAHGQSNGNTSQQPLTAGPRGFDRLLEAGFTPAEVSALRSQFLALQSLSHTPDTMPSGAELRRLEDIWMDEGGPAGGSETLGGGGGPGAGGGISNDVVGGSSGALDDMLWGSVMGFFWPVGCGLWLLREQGVWSWRKGLAVFVGVVVNLGFGVVRILN</sequence>
<dbReference type="SUPFAM" id="SSF89360">
    <property type="entry name" value="HesB-like domain"/>
    <property type="match status" value="1"/>
</dbReference>
<feature type="compositionally biased region" description="Polar residues" evidence="4">
    <location>
        <begin position="472"/>
        <end position="484"/>
    </location>
</feature>
<feature type="compositionally biased region" description="Basic and acidic residues" evidence="4">
    <location>
        <begin position="356"/>
        <end position="377"/>
    </location>
</feature>
<name>A0A1D2JQS9_PARBR</name>
<evidence type="ECO:0000256" key="4">
    <source>
        <dbReference type="SAM" id="MobiDB-lite"/>
    </source>
</evidence>
<feature type="transmembrane region" description="Helical" evidence="5">
    <location>
        <begin position="577"/>
        <end position="596"/>
    </location>
</feature>
<dbReference type="EMBL" id="LZYO01000001">
    <property type="protein sequence ID" value="ODH45454.1"/>
    <property type="molecule type" value="Genomic_DNA"/>
</dbReference>
<dbReference type="Gene3D" id="2.60.300.12">
    <property type="entry name" value="HesB-like domain"/>
    <property type="match status" value="1"/>
</dbReference>
<dbReference type="InterPro" id="IPR017870">
    <property type="entry name" value="FeS_cluster_insertion_CS"/>
</dbReference>
<keyword evidence="5" id="KW-0472">Membrane</keyword>
<feature type="compositionally biased region" description="Gly residues" evidence="4">
    <location>
        <begin position="542"/>
        <end position="562"/>
    </location>
</feature>
<dbReference type="GO" id="GO:0016226">
    <property type="term" value="P:iron-sulfur cluster assembly"/>
    <property type="evidence" value="ECO:0007669"/>
    <property type="project" value="InterPro"/>
</dbReference>
<feature type="transmembrane region" description="Helical" evidence="5">
    <location>
        <begin position="608"/>
        <end position="626"/>
    </location>
</feature>
<feature type="domain" description="Ubiquitin-like" evidence="6">
    <location>
        <begin position="309"/>
        <end position="347"/>
    </location>
</feature>